<evidence type="ECO:0000313" key="3">
    <source>
        <dbReference type="Proteomes" id="UP001596266"/>
    </source>
</evidence>
<evidence type="ECO:0008006" key="4">
    <source>
        <dbReference type="Google" id="ProtNLM"/>
    </source>
</evidence>
<dbReference type="RefSeq" id="WP_343884218.1">
    <property type="nucleotide sequence ID" value="NZ_BAAAKI010000001.1"/>
</dbReference>
<gene>
    <name evidence="2" type="ORF">ACFP57_07260</name>
</gene>
<organism evidence="2 3">
    <name type="scientific">Luteococcus sanguinis</name>
    <dbReference type="NCBI Taxonomy" id="174038"/>
    <lineage>
        <taxon>Bacteria</taxon>
        <taxon>Bacillati</taxon>
        <taxon>Actinomycetota</taxon>
        <taxon>Actinomycetes</taxon>
        <taxon>Propionibacteriales</taxon>
        <taxon>Propionibacteriaceae</taxon>
        <taxon>Luteococcus</taxon>
    </lineage>
</organism>
<keyword evidence="1" id="KW-1133">Transmembrane helix</keyword>
<keyword evidence="1" id="KW-0472">Membrane</keyword>
<name>A0ABW1X1V9_9ACTN</name>
<sequence>MNTYVLKPRPPMRAFFVAAIISALGAVLAVVAAAQHAGAVWITLAFILLALGVVLAVMGWLSMTRMQTYIKLDDKGYEIKGPGVEKAGEWTDVNRVTTSNGGTHLTMYHGEVGRTHIMCPGGQGGAQMAELAQDIADHLDKDRGYSSLG</sequence>
<feature type="transmembrane region" description="Helical" evidence="1">
    <location>
        <begin position="39"/>
        <end position="61"/>
    </location>
</feature>
<reference evidence="3" key="1">
    <citation type="journal article" date="2019" name="Int. J. Syst. Evol. Microbiol.">
        <title>The Global Catalogue of Microorganisms (GCM) 10K type strain sequencing project: providing services to taxonomists for standard genome sequencing and annotation.</title>
        <authorList>
            <consortium name="The Broad Institute Genomics Platform"/>
            <consortium name="The Broad Institute Genome Sequencing Center for Infectious Disease"/>
            <person name="Wu L."/>
            <person name="Ma J."/>
        </authorList>
    </citation>
    <scope>NUCLEOTIDE SEQUENCE [LARGE SCALE GENOMIC DNA]</scope>
    <source>
        <strain evidence="3">CGMCC 1.15277</strain>
    </source>
</reference>
<evidence type="ECO:0000256" key="1">
    <source>
        <dbReference type="SAM" id="Phobius"/>
    </source>
</evidence>
<accession>A0ABW1X1V9</accession>
<evidence type="ECO:0000313" key="2">
    <source>
        <dbReference type="EMBL" id="MFC6396784.1"/>
    </source>
</evidence>
<dbReference type="EMBL" id="JBHSUA010000015">
    <property type="protein sequence ID" value="MFC6396784.1"/>
    <property type="molecule type" value="Genomic_DNA"/>
</dbReference>
<proteinExistence type="predicted"/>
<dbReference type="Proteomes" id="UP001596266">
    <property type="component" value="Unassembled WGS sequence"/>
</dbReference>
<protein>
    <recommendedName>
        <fullName evidence="4">PH domain-containing protein</fullName>
    </recommendedName>
</protein>
<keyword evidence="3" id="KW-1185">Reference proteome</keyword>
<comment type="caution">
    <text evidence="2">The sequence shown here is derived from an EMBL/GenBank/DDBJ whole genome shotgun (WGS) entry which is preliminary data.</text>
</comment>
<keyword evidence="1" id="KW-0812">Transmembrane</keyword>